<organism evidence="8 9">
    <name type="scientific">Claviceps aff. purpurea</name>
    <dbReference type="NCBI Taxonomy" id="1967640"/>
    <lineage>
        <taxon>Eukaryota</taxon>
        <taxon>Fungi</taxon>
        <taxon>Dikarya</taxon>
        <taxon>Ascomycota</taxon>
        <taxon>Pezizomycotina</taxon>
        <taxon>Sordariomycetes</taxon>
        <taxon>Hypocreomycetidae</taxon>
        <taxon>Hypocreales</taxon>
        <taxon>Clavicipitaceae</taxon>
        <taxon>Claviceps</taxon>
    </lineage>
</organism>
<evidence type="ECO:0000259" key="7">
    <source>
        <dbReference type="Pfam" id="PF02749"/>
    </source>
</evidence>
<feature type="domain" description="Quinolinate phosphoribosyl transferase N-terminal" evidence="7">
    <location>
        <begin position="51"/>
        <end position="133"/>
    </location>
</feature>
<dbReference type="Pfam" id="PF02749">
    <property type="entry name" value="QRPTase_N"/>
    <property type="match status" value="1"/>
</dbReference>
<proteinExistence type="inferred from homology"/>
<dbReference type="SUPFAM" id="SSF51690">
    <property type="entry name" value="Nicotinate/Quinolinate PRTase C-terminal domain-like"/>
    <property type="match status" value="1"/>
</dbReference>
<dbReference type="GO" id="GO:0009435">
    <property type="term" value="P:NAD+ biosynthetic process"/>
    <property type="evidence" value="ECO:0007669"/>
    <property type="project" value="InterPro"/>
</dbReference>
<keyword evidence="3" id="KW-0328">Glycosyltransferase</keyword>
<evidence type="ECO:0000256" key="2">
    <source>
        <dbReference type="ARBA" id="ARBA00009400"/>
    </source>
</evidence>
<feature type="non-terminal residue" evidence="8">
    <location>
        <position position="222"/>
    </location>
</feature>
<dbReference type="InterPro" id="IPR036068">
    <property type="entry name" value="Nicotinate_pribotase-like_C"/>
</dbReference>
<dbReference type="Pfam" id="PF01729">
    <property type="entry name" value="QRPTase_C"/>
    <property type="match status" value="1"/>
</dbReference>
<accession>A0A9P7QCH6</accession>
<dbReference type="InterPro" id="IPR013785">
    <property type="entry name" value="Aldolase_TIM"/>
</dbReference>
<feature type="domain" description="Quinolinate phosphoribosyl transferase C-terminal" evidence="6">
    <location>
        <begin position="135"/>
        <end position="222"/>
    </location>
</feature>
<feature type="region of interest" description="Disordered" evidence="5">
    <location>
        <begin position="1"/>
        <end position="22"/>
    </location>
</feature>
<dbReference type="AlphaFoldDB" id="A0A9P7QCH6"/>
<evidence type="ECO:0000256" key="1">
    <source>
        <dbReference type="ARBA" id="ARBA00004790"/>
    </source>
</evidence>
<name>A0A9P7QCH6_9HYPO</name>
<dbReference type="SUPFAM" id="SSF54675">
    <property type="entry name" value="Nicotinate/Quinolinate PRTase N-terminal domain-like"/>
    <property type="match status" value="1"/>
</dbReference>
<dbReference type="InterPro" id="IPR022412">
    <property type="entry name" value="Quinolinate_PRibosylTrfase_N"/>
</dbReference>
<evidence type="ECO:0000259" key="6">
    <source>
        <dbReference type="Pfam" id="PF01729"/>
    </source>
</evidence>
<keyword evidence="9" id="KW-1185">Reference proteome</keyword>
<sequence length="222" mass="23773">MSLSNNSGNTSDSINNNSDPAHLLPPTFKTQITSWLAEDTPSFDPAGYVVGDHARTATLWAKSSGILAGRPFFDEVFRQTGCVVTWHLPEASQLGIPGIDSPRTKIKCATIRGPARAILLGERVALNTLARCSGIATQSAHMVHLVRQAGYKGILAGTRKTTPGFRLVEKYGMLTGGADAHRMDLSSMVMLKDNHVWSRGSITEAVAAARAVAGFSLKIEVE</sequence>
<feature type="compositionally biased region" description="Polar residues" evidence="5">
    <location>
        <begin position="1"/>
        <end position="19"/>
    </location>
</feature>
<gene>
    <name evidence="8" type="ORF">E4U09_004958</name>
</gene>
<protein>
    <recommendedName>
        <fullName evidence="10">Quinolinate phosphoribosyltransferase [decarboxylating]</fullName>
    </recommendedName>
</protein>
<dbReference type="Gene3D" id="3.90.1170.20">
    <property type="entry name" value="Quinolinate phosphoribosyl transferase, N-terminal domain"/>
    <property type="match status" value="1"/>
</dbReference>
<evidence type="ECO:0000256" key="5">
    <source>
        <dbReference type="SAM" id="MobiDB-lite"/>
    </source>
</evidence>
<dbReference type="Gene3D" id="3.20.20.70">
    <property type="entry name" value="Aldolase class I"/>
    <property type="match status" value="1"/>
</dbReference>
<comment type="similarity">
    <text evidence="2">Belongs to the NadC/ModD family.</text>
</comment>
<evidence type="ECO:0000313" key="8">
    <source>
        <dbReference type="EMBL" id="KAG6289522.1"/>
    </source>
</evidence>
<dbReference type="GO" id="GO:0005737">
    <property type="term" value="C:cytoplasm"/>
    <property type="evidence" value="ECO:0007669"/>
    <property type="project" value="TreeGrafter"/>
</dbReference>
<evidence type="ECO:0000256" key="4">
    <source>
        <dbReference type="ARBA" id="ARBA00022679"/>
    </source>
</evidence>
<evidence type="ECO:0008006" key="10">
    <source>
        <dbReference type="Google" id="ProtNLM"/>
    </source>
</evidence>
<dbReference type="Proteomes" id="UP000707071">
    <property type="component" value="Unassembled WGS sequence"/>
</dbReference>
<dbReference type="PANTHER" id="PTHR32179">
    <property type="entry name" value="NICOTINATE-NUCLEOTIDE PYROPHOSPHORYLASE [CARBOXYLATING]"/>
    <property type="match status" value="1"/>
</dbReference>
<dbReference type="GO" id="GO:0034213">
    <property type="term" value="P:quinolinate catabolic process"/>
    <property type="evidence" value="ECO:0007669"/>
    <property type="project" value="TreeGrafter"/>
</dbReference>
<comment type="pathway">
    <text evidence="1">Cofactor biosynthesis; NAD(+) biosynthesis.</text>
</comment>
<keyword evidence="4" id="KW-0808">Transferase</keyword>
<evidence type="ECO:0000313" key="9">
    <source>
        <dbReference type="Proteomes" id="UP000707071"/>
    </source>
</evidence>
<dbReference type="PANTHER" id="PTHR32179:SF3">
    <property type="entry name" value="NICOTINATE-NUCLEOTIDE PYROPHOSPHORYLASE [CARBOXYLATING]"/>
    <property type="match status" value="1"/>
</dbReference>
<dbReference type="GO" id="GO:0004514">
    <property type="term" value="F:nicotinate-nucleotide diphosphorylase (carboxylating) activity"/>
    <property type="evidence" value="ECO:0007669"/>
    <property type="project" value="InterPro"/>
</dbReference>
<dbReference type="EMBL" id="SRRH01000403">
    <property type="protein sequence ID" value="KAG6289522.1"/>
    <property type="molecule type" value="Genomic_DNA"/>
</dbReference>
<evidence type="ECO:0000256" key="3">
    <source>
        <dbReference type="ARBA" id="ARBA00022676"/>
    </source>
</evidence>
<dbReference type="InterPro" id="IPR002638">
    <property type="entry name" value="Quinolinate_PRibosylTrfase_C"/>
</dbReference>
<comment type="caution">
    <text evidence="8">The sequence shown here is derived from an EMBL/GenBank/DDBJ whole genome shotgun (WGS) entry which is preliminary data.</text>
</comment>
<reference evidence="8 9" key="1">
    <citation type="journal article" date="2020" name="bioRxiv">
        <title>Whole genome comparisons of ergot fungi reveals the divergence and evolution of species within the genus Claviceps are the result of varying mechanisms driving genome evolution and host range expansion.</title>
        <authorList>
            <person name="Wyka S.A."/>
            <person name="Mondo S.J."/>
            <person name="Liu M."/>
            <person name="Dettman J."/>
            <person name="Nalam V."/>
            <person name="Broders K.D."/>
        </authorList>
    </citation>
    <scope>NUCLEOTIDE SEQUENCE [LARGE SCALE GENOMIC DNA]</scope>
    <source>
        <strain evidence="8 9">Clav52</strain>
    </source>
</reference>
<dbReference type="InterPro" id="IPR037128">
    <property type="entry name" value="Quinolinate_PRibosylTase_N_sf"/>
</dbReference>
<dbReference type="InterPro" id="IPR027277">
    <property type="entry name" value="NadC/ModD"/>
</dbReference>